<dbReference type="InterPro" id="IPR001534">
    <property type="entry name" value="Transthyretin-like"/>
</dbReference>
<dbReference type="InterPro" id="IPR038479">
    <property type="entry name" value="Transthyretin-like_sf"/>
</dbReference>
<dbReference type="Pfam" id="PF01060">
    <property type="entry name" value="TTR-52"/>
    <property type="match status" value="1"/>
</dbReference>
<dbReference type="GO" id="GO:0005576">
    <property type="term" value="C:extracellular region"/>
    <property type="evidence" value="ECO:0007669"/>
    <property type="project" value="UniProtKB-SubCell"/>
</dbReference>
<keyword evidence="4 5" id="KW-0732">Signal</keyword>
<keyword evidence="3" id="KW-0964">Secreted</keyword>
<evidence type="ECO:0000256" key="4">
    <source>
        <dbReference type="ARBA" id="ARBA00022729"/>
    </source>
</evidence>
<accession>G0P349</accession>
<organism evidence="7">
    <name type="scientific">Caenorhabditis brenneri</name>
    <name type="common">Nematode worm</name>
    <dbReference type="NCBI Taxonomy" id="135651"/>
    <lineage>
        <taxon>Eukaryota</taxon>
        <taxon>Metazoa</taxon>
        <taxon>Ecdysozoa</taxon>
        <taxon>Nematoda</taxon>
        <taxon>Chromadorea</taxon>
        <taxon>Rhabditida</taxon>
        <taxon>Rhabditina</taxon>
        <taxon>Rhabditomorpha</taxon>
        <taxon>Rhabditoidea</taxon>
        <taxon>Rhabditidae</taxon>
        <taxon>Peloderinae</taxon>
        <taxon>Caenorhabditis</taxon>
    </lineage>
</organism>
<dbReference type="EMBL" id="GL380036">
    <property type="protein sequence ID" value="EGT43837.1"/>
    <property type="molecule type" value="Genomic_DNA"/>
</dbReference>
<dbReference type="InParanoid" id="G0P349"/>
<dbReference type="eggNOG" id="ENOG502THAU">
    <property type="taxonomic scope" value="Eukaryota"/>
</dbReference>
<dbReference type="AlphaFoldDB" id="G0P349"/>
<name>G0P349_CAEBE</name>
<comment type="subcellular location">
    <subcellularLocation>
        <location evidence="1">Secreted</location>
    </subcellularLocation>
</comment>
<evidence type="ECO:0000256" key="2">
    <source>
        <dbReference type="ARBA" id="ARBA00010112"/>
    </source>
</evidence>
<dbReference type="Proteomes" id="UP000008068">
    <property type="component" value="Unassembled WGS sequence"/>
</dbReference>
<evidence type="ECO:0000256" key="3">
    <source>
        <dbReference type="ARBA" id="ARBA00022525"/>
    </source>
</evidence>
<evidence type="ECO:0000256" key="1">
    <source>
        <dbReference type="ARBA" id="ARBA00004613"/>
    </source>
</evidence>
<dbReference type="OrthoDB" id="5822973at2759"/>
<keyword evidence="7" id="KW-1185">Reference proteome</keyword>
<gene>
    <name evidence="6" type="ORF">CAEBREN_00352</name>
</gene>
<evidence type="ECO:0000313" key="7">
    <source>
        <dbReference type="Proteomes" id="UP000008068"/>
    </source>
</evidence>
<evidence type="ECO:0000313" key="6">
    <source>
        <dbReference type="EMBL" id="EGT43837.1"/>
    </source>
</evidence>
<reference evidence="7" key="1">
    <citation type="submission" date="2011-07" db="EMBL/GenBank/DDBJ databases">
        <authorList>
            <consortium name="Caenorhabditis brenneri Sequencing and Analysis Consortium"/>
            <person name="Wilson R.K."/>
        </authorList>
    </citation>
    <scope>NUCLEOTIDE SEQUENCE [LARGE SCALE GENOMIC DNA]</scope>
    <source>
        <strain evidence="7">PB2801</strain>
    </source>
</reference>
<comment type="similarity">
    <text evidence="2">Belongs to the nematode transthyretin-like family.</text>
</comment>
<evidence type="ECO:0000256" key="5">
    <source>
        <dbReference type="SAM" id="SignalP"/>
    </source>
</evidence>
<protein>
    <submittedName>
        <fullName evidence="6">Uncharacterized protein</fullName>
    </submittedName>
</protein>
<feature type="signal peptide" evidence="5">
    <location>
        <begin position="1"/>
        <end position="16"/>
    </location>
</feature>
<dbReference type="STRING" id="135651.G0P349"/>
<dbReference type="PANTHER" id="PTHR21700:SF27">
    <property type="entry name" value="TRANSTHYRETIN-LIKE FAMILY PROTEIN"/>
    <property type="match status" value="1"/>
</dbReference>
<dbReference type="HOGENOM" id="CLU_1409945_0_0_1"/>
<dbReference type="PANTHER" id="PTHR21700">
    <property type="entry name" value="TRANSTHYRETIN-LIKE FAMILY PROTEIN-RELATED"/>
    <property type="match status" value="1"/>
</dbReference>
<dbReference type="Gene3D" id="2.60.40.3330">
    <property type="match status" value="1"/>
</dbReference>
<dbReference type="GO" id="GO:0009986">
    <property type="term" value="C:cell surface"/>
    <property type="evidence" value="ECO:0007669"/>
    <property type="project" value="InterPro"/>
</dbReference>
<feature type="chain" id="PRO_5003406798" evidence="5">
    <location>
        <begin position="17"/>
        <end position="193"/>
    </location>
</feature>
<sequence length="193" mass="21416">MKCFILLVLLIEIVAAMRYQSIAVKGKLLCGTKPANQVQVKLWENSIGPFPDDLLDQGYTDANGEFNLKGGTAKLAPVEFVFKVYNACDGSRLKPEIRNNRFILPKSYVTKEKFPKKTFDTGALNLDTILAKGDITMKTVLEDAPNVVMALSPTGPREGPRSSDTANNNSYSKESFIIIILFVIPIRYIILNL</sequence>
<proteinExistence type="inferred from homology"/>